<dbReference type="EMBL" id="SNRW01005811">
    <property type="protein sequence ID" value="KAA6384330.1"/>
    <property type="molecule type" value="Genomic_DNA"/>
</dbReference>
<reference evidence="3 4" key="1">
    <citation type="submission" date="2019-03" db="EMBL/GenBank/DDBJ databases">
        <title>Single cell metagenomics reveals metabolic interactions within the superorganism composed of flagellate Streblomastix strix and complex community of Bacteroidetes bacteria on its surface.</title>
        <authorList>
            <person name="Treitli S.C."/>
            <person name="Kolisko M."/>
            <person name="Husnik F."/>
            <person name="Keeling P."/>
            <person name="Hampl V."/>
        </authorList>
    </citation>
    <scope>NUCLEOTIDE SEQUENCE [LARGE SCALE GENOMIC DNA]</scope>
    <source>
        <strain evidence="3">ST1C</strain>
    </source>
</reference>
<evidence type="ECO:0000313" key="4">
    <source>
        <dbReference type="Proteomes" id="UP000324800"/>
    </source>
</evidence>
<keyword evidence="2" id="KW-0472">Membrane</keyword>
<gene>
    <name evidence="3" type="ORF">EZS28_020144</name>
</gene>
<dbReference type="AlphaFoldDB" id="A0A5J4VP81"/>
<accession>A0A5J4VP81</accession>
<name>A0A5J4VP81_9EUKA</name>
<feature type="region of interest" description="Disordered" evidence="1">
    <location>
        <begin position="31"/>
        <end position="58"/>
    </location>
</feature>
<protein>
    <submittedName>
        <fullName evidence="3">Uncharacterized protein</fullName>
    </submittedName>
</protein>
<keyword evidence="2" id="KW-0812">Transmembrane</keyword>
<sequence length="183" mass="21476">MVSQIGKENDAGWALGAALCEAQMIRHSLTHQQKRKSLQSQNQIENQGQDIDDEEDEERRRIESKYELTYDQIRQSKISFNFTLHPIFPQNTTTDFDTSEEPDEKLKDSKSWIGDYFADPPVPIQLEVEQGTYFVLNRGSEWNEMREIYIRGCLILLIMFITLQLVSFYTSQNPPRNYKDQNM</sequence>
<proteinExistence type="predicted"/>
<comment type="caution">
    <text evidence="3">The sequence shown here is derived from an EMBL/GenBank/DDBJ whole genome shotgun (WGS) entry which is preliminary data.</text>
</comment>
<keyword evidence="2" id="KW-1133">Transmembrane helix</keyword>
<organism evidence="3 4">
    <name type="scientific">Streblomastix strix</name>
    <dbReference type="NCBI Taxonomy" id="222440"/>
    <lineage>
        <taxon>Eukaryota</taxon>
        <taxon>Metamonada</taxon>
        <taxon>Preaxostyla</taxon>
        <taxon>Oxymonadida</taxon>
        <taxon>Streblomastigidae</taxon>
        <taxon>Streblomastix</taxon>
    </lineage>
</organism>
<evidence type="ECO:0000313" key="3">
    <source>
        <dbReference type="EMBL" id="KAA6384330.1"/>
    </source>
</evidence>
<evidence type="ECO:0000256" key="1">
    <source>
        <dbReference type="SAM" id="MobiDB-lite"/>
    </source>
</evidence>
<evidence type="ECO:0000256" key="2">
    <source>
        <dbReference type="SAM" id="Phobius"/>
    </source>
</evidence>
<feature type="transmembrane region" description="Helical" evidence="2">
    <location>
        <begin position="148"/>
        <end position="169"/>
    </location>
</feature>
<dbReference type="Proteomes" id="UP000324800">
    <property type="component" value="Unassembled WGS sequence"/>
</dbReference>